<gene>
    <name evidence="2" type="ORF">MUN80_08460</name>
</gene>
<evidence type="ECO:0000313" key="2">
    <source>
        <dbReference type="EMBL" id="UOQ54778.1"/>
    </source>
</evidence>
<dbReference type="InterPro" id="IPR010359">
    <property type="entry name" value="IrrE_HExxH"/>
</dbReference>
<dbReference type="EMBL" id="CP095049">
    <property type="protein sequence ID" value="UOQ54778.1"/>
    <property type="molecule type" value="Genomic_DNA"/>
</dbReference>
<dbReference type="PANTHER" id="PTHR43236">
    <property type="entry name" value="ANTITOXIN HIGA1"/>
    <property type="match status" value="1"/>
</dbReference>
<dbReference type="PANTHER" id="PTHR43236:SF2">
    <property type="entry name" value="BLL0069 PROTEIN"/>
    <property type="match status" value="1"/>
</dbReference>
<accession>A0ABY4FE61</accession>
<dbReference type="Gene3D" id="1.10.10.2910">
    <property type="match status" value="1"/>
</dbReference>
<feature type="domain" description="IrrE N-terminal-like" evidence="1">
    <location>
        <begin position="44"/>
        <end position="176"/>
    </location>
</feature>
<evidence type="ECO:0000313" key="3">
    <source>
        <dbReference type="Proteomes" id="UP000831785"/>
    </source>
</evidence>
<reference evidence="2 3" key="1">
    <citation type="submission" date="2022-04" db="EMBL/GenBank/DDBJ databases">
        <title>Hymenobacter sp. isolated from the air.</title>
        <authorList>
            <person name="Won M."/>
            <person name="Lee C.-M."/>
            <person name="Woen H.-Y."/>
            <person name="Kwon S.-W."/>
        </authorList>
    </citation>
    <scope>NUCLEOTIDE SEQUENCE [LARGE SCALE GENOMIC DNA]</scope>
    <source>
        <strain evidence="3">5116 S-27</strain>
    </source>
</reference>
<name>A0ABY4FE61_9BACT</name>
<dbReference type="RefSeq" id="WP_244722262.1">
    <property type="nucleotide sequence ID" value="NZ_CP095049.1"/>
</dbReference>
<evidence type="ECO:0000259" key="1">
    <source>
        <dbReference type="Pfam" id="PF06114"/>
    </source>
</evidence>
<protein>
    <submittedName>
        <fullName evidence="2">ImmA/IrrE family metallo-endopeptidase</fullName>
    </submittedName>
</protein>
<dbReference type="Proteomes" id="UP000831785">
    <property type="component" value="Chromosome"/>
</dbReference>
<organism evidence="2 3">
    <name type="scientific">Hymenobacter cellulosivorans</name>
    <dbReference type="NCBI Taxonomy" id="2932249"/>
    <lineage>
        <taxon>Bacteria</taxon>
        <taxon>Pseudomonadati</taxon>
        <taxon>Bacteroidota</taxon>
        <taxon>Cytophagia</taxon>
        <taxon>Cytophagales</taxon>
        <taxon>Hymenobacteraceae</taxon>
        <taxon>Hymenobacter</taxon>
    </lineage>
</organism>
<keyword evidence="3" id="KW-1185">Reference proteome</keyword>
<proteinExistence type="predicted"/>
<dbReference type="InterPro" id="IPR052345">
    <property type="entry name" value="Rad_response_metalloprotease"/>
</dbReference>
<dbReference type="Pfam" id="PF06114">
    <property type="entry name" value="Peptidase_M78"/>
    <property type="match status" value="1"/>
</dbReference>
<sequence>MPSALSTPTETRMLTRKDIEARAQAVLQQVNGAGTLPIDPVNLAQQHGITVHNAEFAQDNLSGMITKQSSGTIILVKGSDPASRKRFTIAHELAHHFLHLTQADGSFVDNTINLFREQFTDHAPDADRAREIEANRFAAALLMPEPLMRREFAHNPDIDYLAWRFGVSEQAMGYRIAELGLR</sequence>